<feature type="chain" id="PRO_5041346240" evidence="2">
    <location>
        <begin position="19"/>
        <end position="186"/>
    </location>
</feature>
<evidence type="ECO:0000313" key="4">
    <source>
        <dbReference type="Proteomes" id="UP001172155"/>
    </source>
</evidence>
<keyword evidence="4" id="KW-1185">Reference proteome</keyword>
<evidence type="ECO:0000313" key="3">
    <source>
        <dbReference type="EMBL" id="KAK0751120.1"/>
    </source>
</evidence>
<evidence type="ECO:0000256" key="2">
    <source>
        <dbReference type="SAM" id="SignalP"/>
    </source>
</evidence>
<protein>
    <submittedName>
        <fullName evidence="3">Uncharacterized protein</fullName>
    </submittedName>
</protein>
<feature type="signal peptide" evidence="2">
    <location>
        <begin position="1"/>
        <end position="18"/>
    </location>
</feature>
<proteinExistence type="predicted"/>
<keyword evidence="2" id="KW-0732">Signal</keyword>
<name>A0AA40F4H1_9PEZI</name>
<dbReference type="AlphaFoldDB" id="A0AA40F4H1"/>
<comment type="caution">
    <text evidence="3">The sequence shown here is derived from an EMBL/GenBank/DDBJ whole genome shotgun (WGS) entry which is preliminary data.</text>
</comment>
<organism evidence="3 4">
    <name type="scientific">Schizothecium vesticola</name>
    <dbReference type="NCBI Taxonomy" id="314040"/>
    <lineage>
        <taxon>Eukaryota</taxon>
        <taxon>Fungi</taxon>
        <taxon>Dikarya</taxon>
        <taxon>Ascomycota</taxon>
        <taxon>Pezizomycotina</taxon>
        <taxon>Sordariomycetes</taxon>
        <taxon>Sordariomycetidae</taxon>
        <taxon>Sordariales</taxon>
        <taxon>Schizotheciaceae</taxon>
        <taxon>Schizothecium</taxon>
    </lineage>
</organism>
<dbReference type="Proteomes" id="UP001172155">
    <property type="component" value="Unassembled WGS sequence"/>
</dbReference>
<reference evidence="3" key="1">
    <citation type="submission" date="2023-06" db="EMBL/GenBank/DDBJ databases">
        <title>Genome-scale phylogeny and comparative genomics of the fungal order Sordariales.</title>
        <authorList>
            <consortium name="Lawrence Berkeley National Laboratory"/>
            <person name="Hensen N."/>
            <person name="Bonometti L."/>
            <person name="Westerberg I."/>
            <person name="Brannstrom I.O."/>
            <person name="Guillou S."/>
            <person name="Cros-Aarteil S."/>
            <person name="Calhoun S."/>
            <person name="Haridas S."/>
            <person name="Kuo A."/>
            <person name="Mondo S."/>
            <person name="Pangilinan J."/>
            <person name="Riley R."/>
            <person name="LaButti K."/>
            <person name="Andreopoulos B."/>
            <person name="Lipzen A."/>
            <person name="Chen C."/>
            <person name="Yanf M."/>
            <person name="Daum C."/>
            <person name="Ng V."/>
            <person name="Clum A."/>
            <person name="Steindorff A."/>
            <person name="Ohm R."/>
            <person name="Martin F."/>
            <person name="Silar P."/>
            <person name="Natvig D."/>
            <person name="Lalanne C."/>
            <person name="Gautier V."/>
            <person name="Ament-velasquez S.L."/>
            <person name="Kruys A."/>
            <person name="Hutchinson M.I."/>
            <person name="Powell A.J."/>
            <person name="Barry K."/>
            <person name="Miller A.N."/>
            <person name="Grigoriev I.V."/>
            <person name="Debuchy R."/>
            <person name="Gladieux P."/>
            <person name="Thoren M.H."/>
            <person name="Johannesson H."/>
        </authorList>
    </citation>
    <scope>NUCLEOTIDE SEQUENCE</scope>
    <source>
        <strain evidence="3">SMH3187-1</strain>
    </source>
</reference>
<sequence>MHTLLLFLGGLLLPALSAAQIGAPLPGTNATDLATKGLVTVVTVVPSFRTFIPSPTVVVHGGRTWTVAAAPATLTISEGCPCAVTTTRCLGPDCYYKGPDVLPDHKPVGSADIIVGTGTGSRPTATRVGGGPGGKAGEDGGGGGQQKGVGEAGEEMKAVSGAAAKAGEVVFGVVAAVVLGGVLMML</sequence>
<evidence type="ECO:0000256" key="1">
    <source>
        <dbReference type="SAM" id="MobiDB-lite"/>
    </source>
</evidence>
<dbReference type="EMBL" id="JAUKUD010000002">
    <property type="protein sequence ID" value="KAK0751120.1"/>
    <property type="molecule type" value="Genomic_DNA"/>
</dbReference>
<gene>
    <name evidence="3" type="ORF">B0T18DRAFT_456473</name>
</gene>
<feature type="region of interest" description="Disordered" evidence="1">
    <location>
        <begin position="115"/>
        <end position="152"/>
    </location>
</feature>
<feature type="compositionally biased region" description="Gly residues" evidence="1">
    <location>
        <begin position="128"/>
        <end position="151"/>
    </location>
</feature>
<accession>A0AA40F4H1</accession>